<organism evidence="2 3">
    <name type="scientific">Setaria italica</name>
    <name type="common">Foxtail millet</name>
    <name type="synonym">Panicum italicum</name>
    <dbReference type="NCBI Taxonomy" id="4555"/>
    <lineage>
        <taxon>Eukaryota</taxon>
        <taxon>Viridiplantae</taxon>
        <taxon>Streptophyta</taxon>
        <taxon>Embryophyta</taxon>
        <taxon>Tracheophyta</taxon>
        <taxon>Spermatophyta</taxon>
        <taxon>Magnoliopsida</taxon>
        <taxon>Liliopsida</taxon>
        <taxon>Poales</taxon>
        <taxon>Poaceae</taxon>
        <taxon>PACMAD clade</taxon>
        <taxon>Panicoideae</taxon>
        <taxon>Panicodae</taxon>
        <taxon>Paniceae</taxon>
        <taxon>Cenchrinae</taxon>
        <taxon>Setaria</taxon>
    </lineage>
</organism>
<evidence type="ECO:0000256" key="1">
    <source>
        <dbReference type="SAM" id="MobiDB-lite"/>
    </source>
</evidence>
<dbReference type="AlphaFoldDB" id="K4A2E4"/>
<dbReference type="EnsemblPlants" id="KQL24114">
    <property type="protein sequence ID" value="KQL24114"/>
    <property type="gene ID" value="SETIT_033041mg"/>
</dbReference>
<reference evidence="2" key="2">
    <citation type="submission" date="2018-08" db="UniProtKB">
        <authorList>
            <consortium name="EnsemblPlants"/>
        </authorList>
    </citation>
    <scope>IDENTIFICATION</scope>
    <source>
        <strain evidence="2">Yugu1</strain>
    </source>
</reference>
<proteinExistence type="predicted"/>
<dbReference type="EMBL" id="AGNK02001011">
    <property type="status" value="NOT_ANNOTATED_CDS"/>
    <property type="molecule type" value="Genomic_DNA"/>
</dbReference>
<dbReference type="eggNOG" id="ENOG502R4SW">
    <property type="taxonomic scope" value="Eukaryota"/>
</dbReference>
<keyword evidence="3" id="KW-1185">Reference proteome</keyword>
<evidence type="ECO:0000313" key="3">
    <source>
        <dbReference type="Proteomes" id="UP000004995"/>
    </source>
</evidence>
<reference evidence="3" key="1">
    <citation type="journal article" date="2012" name="Nat. Biotechnol.">
        <title>Reference genome sequence of the model plant Setaria.</title>
        <authorList>
            <person name="Bennetzen J.L."/>
            <person name="Schmutz J."/>
            <person name="Wang H."/>
            <person name="Percifield R."/>
            <person name="Hawkins J."/>
            <person name="Pontaroli A.C."/>
            <person name="Estep M."/>
            <person name="Feng L."/>
            <person name="Vaughn J.N."/>
            <person name="Grimwood J."/>
            <person name="Jenkins J."/>
            <person name="Barry K."/>
            <person name="Lindquist E."/>
            <person name="Hellsten U."/>
            <person name="Deshpande S."/>
            <person name="Wang X."/>
            <person name="Wu X."/>
            <person name="Mitros T."/>
            <person name="Triplett J."/>
            <person name="Yang X."/>
            <person name="Ye C.Y."/>
            <person name="Mauro-Herrera M."/>
            <person name="Wang L."/>
            <person name="Li P."/>
            <person name="Sharma M."/>
            <person name="Sharma R."/>
            <person name="Ronald P.C."/>
            <person name="Panaud O."/>
            <person name="Kellogg E.A."/>
            <person name="Brutnell T.P."/>
            <person name="Doust A.N."/>
            <person name="Tuskan G.A."/>
            <person name="Rokhsar D."/>
            <person name="Devos K.M."/>
        </authorList>
    </citation>
    <scope>NUCLEOTIDE SEQUENCE [LARGE SCALE GENOMIC DNA]</scope>
    <source>
        <strain evidence="3">cv. Yugu1</strain>
    </source>
</reference>
<feature type="region of interest" description="Disordered" evidence="1">
    <location>
        <begin position="66"/>
        <end position="106"/>
    </location>
</feature>
<feature type="region of interest" description="Disordered" evidence="1">
    <location>
        <begin position="1"/>
        <end position="40"/>
    </location>
</feature>
<dbReference type="InParanoid" id="K4A2E4"/>
<accession>K4A2E4</accession>
<feature type="compositionally biased region" description="Low complexity" evidence="1">
    <location>
        <begin position="7"/>
        <end position="17"/>
    </location>
</feature>
<dbReference type="FunCoup" id="K4A2E4">
    <property type="interactions" value="133"/>
</dbReference>
<evidence type="ECO:0000313" key="2">
    <source>
        <dbReference type="EnsemblPlants" id="KQL24114"/>
    </source>
</evidence>
<protein>
    <submittedName>
        <fullName evidence="2">Uncharacterized protein</fullName>
    </submittedName>
</protein>
<dbReference type="HOGENOM" id="CLU_1463651_0_0_1"/>
<sequence length="185" mass="20547">MKRSVTPSAPASSSSPSHHLAPTGSPSRIERPYGAYSSSSRSRRAAGCHFLVALRRYVDAARSSRYGGTSTLASHSDAADLNPSSPADADVFDSDSESQTEMDSSVDRHRCYRMPFPRSDALRVFCHTDNTFACPVYPAKRHRWTIMNEVKDHVLGMATSTPLRGENKKKWSCHRIVARNEGWME</sequence>
<name>K4A2E4_SETIT</name>
<dbReference type="Proteomes" id="UP000004995">
    <property type="component" value="Unassembled WGS sequence"/>
</dbReference>
<dbReference type="Gramene" id="KQL24114">
    <property type="protein sequence ID" value="KQL24114"/>
    <property type="gene ID" value="SETIT_033041mg"/>
</dbReference>
<feature type="compositionally biased region" description="Acidic residues" evidence="1">
    <location>
        <begin position="90"/>
        <end position="100"/>
    </location>
</feature>